<dbReference type="InterPro" id="IPR021812">
    <property type="entry name" value="DUF3391"/>
</dbReference>
<dbReference type="GO" id="GO:0008081">
    <property type="term" value="F:phosphoric diester hydrolase activity"/>
    <property type="evidence" value="ECO:0007669"/>
    <property type="project" value="UniProtKB-ARBA"/>
</dbReference>
<gene>
    <name evidence="2" type="ORF">DFR40_2253</name>
</gene>
<dbReference type="EMBL" id="RBXP01000016">
    <property type="protein sequence ID" value="RKT51046.1"/>
    <property type="molecule type" value="Genomic_DNA"/>
</dbReference>
<dbReference type="Pfam" id="PF11871">
    <property type="entry name" value="DUF3391"/>
    <property type="match status" value="1"/>
</dbReference>
<protein>
    <submittedName>
        <fullName evidence="2">HD-GYP domain-containing protein (C-di-GMP phosphodiesterase class II)</fullName>
    </submittedName>
</protein>
<proteinExistence type="predicted"/>
<reference evidence="2 3" key="1">
    <citation type="submission" date="2018-10" db="EMBL/GenBank/DDBJ databases">
        <title>Genomic Encyclopedia of Type Strains, Phase IV (KMG-IV): sequencing the most valuable type-strain genomes for metagenomic binning, comparative biology and taxonomic classification.</title>
        <authorList>
            <person name="Goeker M."/>
        </authorList>
    </citation>
    <scope>NUCLEOTIDE SEQUENCE [LARGE SCALE GENOMIC DNA]</scope>
    <source>
        <strain evidence="2 3">DSM 23841</strain>
    </source>
</reference>
<name>A0A495VNY8_9RHOO</name>
<evidence type="ECO:0000313" key="3">
    <source>
        <dbReference type="Proteomes" id="UP000270626"/>
    </source>
</evidence>
<dbReference type="RefSeq" id="WP_170160208.1">
    <property type="nucleotide sequence ID" value="NZ_RBXP01000016.1"/>
</dbReference>
<dbReference type="Pfam" id="PF13487">
    <property type="entry name" value="HD_5"/>
    <property type="match status" value="1"/>
</dbReference>
<evidence type="ECO:0000313" key="2">
    <source>
        <dbReference type="EMBL" id="RKT51046.1"/>
    </source>
</evidence>
<organism evidence="2 3">
    <name type="scientific">Azonexus fungiphilus</name>
    <dbReference type="NCBI Taxonomy" id="146940"/>
    <lineage>
        <taxon>Bacteria</taxon>
        <taxon>Pseudomonadati</taxon>
        <taxon>Pseudomonadota</taxon>
        <taxon>Betaproteobacteria</taxon>
        <taxon>Rhodocyclales</taxon>
        <taxon>Azonexaceae</taxon>
        <taxon>Azonexus</taxon>
    </lineage>
</organism>
<dbReference type="SMART" id="SM00471">
    <property type="entry name" value="HDc"/>
    <property type="match status" value="1"/>
</dbReference>
<dbReference type="Gene3D" id="1.10.3210.10">
    <property type="entry name" value="Hypothetical protein af1432"/>
    <property type="match status" value="1"/>
</dbReference>
<dbReference type="SUPFAM" id="SSF109604">
    <property type="entry name" value="HD-domain/PDEase-like"/>
    <property type="match status" value="1"/>
</dbReference>
<accession>A0A495VNY8</accession>
<dbReference type="InterPro" id="IPR037522">
    <property type="entry name" value="HD_GYP_dom"/>
</dbReference>
<dbReference type="PANTHER" id="PTHR43155:SF2">
    <property type="entry name" value="CYCLIC DI-GMP PHOSPHODIESTERASE PA4108"/>
    <property type="match status" value="1"/>
</dbReference>
<keyword evidence="3" id="KW-1185">Reference proteome</keyword>
<sequence>MIRKIAIAQLVPGMFVVDVHRPWLAHRFWRTRFRVRDSEQIDHLIDEGISEVSIDTTRGLDLPAPPPRPLPAEGMVRLPPRFGAPDSVSLGEERRRSARLLQEGCRMLDELNQAARGGQRVEAGRLEPLVTRMIESIARNPDALVPLARIKRHDAYDNGHALATAALIVALGRQQGVAAPEVEKMAIGALLKDIGLAAIDARVIGKQGHLSHAEYAIVQSHVEEGLAVLEATSSLPETTVAVVLEHHERYNGAGYPYRMAGDEISLAGRLAAIVDTYDAMTSDRPYRAALSPTVALRQLYEQGGSHFDPALVAGLVRTLGIYPVGTLVLLESGHLAVVEQEHPAQPLQPVVNVIYHAGRRQYCAPVQVDLARKVGNHYGQIVRAESFQRWGLSPERWQPA</sequence>
<dbReference type="CDD" id="cd00077">
    <property type="entry name" value="HDc"/>
    <property type="match status" value="1"/>
</dbReference>
<dbReference type="PANTHER" id="PTHR43155">
    <property type="entry name" value="CYCLIC DI-GMP PHOSPHODIESTERASE PA4108-RELATED"/>
    <property type="match status" value="1"/>
</dbReference>
<feature type="domain" description="HD-GYP" evidence="1">
    <location>
        <begin position="135"/>
        <end position="331"/>
    </location>
</feature>
<dbReference type="PROSITE" id="PS51832">
    <property type="entry name" value="HD_GYP"/>
    <property type="match status" value="1"/>
</dbReference>
<evidence type="ECO:0000259" key="1">
    <source>
        <dbReference type="PROSITE" id="PS51832"/>
    </source>
</evidence>
<dbReference type="Proteomes" id="UP000270626">
    <property type="component" value="Unassembled WGS sequence"/>
</dbReference>
<dbReference type="InterPro" id="IPR003607">
    <property type="entry name" value="HD/PDEase_dom"/>
</dbReference>
<dbReference type="AlphaFoldDB" id="A0A495VNY8"/>
<comment type="caution">
    <text evidence="2">The sequence shown here is derived from an EMBL/GenBank/DDBJ whole genome shotgun (WGS) entry which is preliminary data.</text>
</comment>